<protein>
    <submittedName>
        <fullName evidence="1">Uncharacterized protein</fullName>
    </submittedName>
</protein>
<accession>A0ABR9QJ21</accession>
<dbReference type="Proteomes" id="UP001516662">
    <property type="component" value="Unassembled WGS sequence"/>
</dbReference>
<comment type="caution">
    <text evidence="1">The sequence shown here is derived from an EMBL/GenBank/DDBJ whole genome shotgun (WGS) entry which is preliminary data.</text>
</comment>
<evidence type="ECO:0000313" key="1">
    <source>
        <dbReference type="EMBL" id="MBE4908494.1"/>
    </source>
</evidence>
<organism evidence="1 2">
    <name type="scientific">Litchfieldia luteola</name>
    <dbReference type="NCBI Taxonomy" id="682179"/>
    <lineage>
        <taxon>Bacteria</taxon>
        <taxon>Bacillati</taxon>
        <taxon>Bacillota</taxon>
        <taxon>Bacilli</taxon>
        <taxon>Bacillales</taxon>
        <taxon>Bacillaceae</taxon>
        <taxon>Litchfieldia</taxon>
    </lineage>
</organism>
<reference evidence="1 2" key="1">
    <citation type="submission" date="2020-10" db="EMBL/GenBank/DDBJ databases">
        <title>Bacillus sp. HD4P25, an endophyte from a halophyte.</title>
        <authorList>
            <person name="Sun J.-Q."/>
        </authorList>
    </citation>
    <scope>NUCLEOTIDE SEQUENCE [LARGE SCALE GENOMIC DNA]</scope>
    <source>
        <strain evidence="1 2">YIM 93174</strain>
    </source>
</reference>
<keyword evidence="2" id="KW-1185">Reference proteome</keyword>
<name>A0ABR9QJ21_9BACI</name>
<gene>
    <name evidence="1" type="ORF">IMZ08_10545</name>
</gene>
<dbReference type="EMBL" id="JADCLJ010000020">
    <property type="protein sequence ID" value="MBE4908494.1"/>
    <property type="molecule type" value="Genomic_DNA"/>
</dbReference>
<proteinExistence type="predicted"/>
<sequence length="114" mass="13981">MNYEMRIARMLAENIDGFVKFVQINNENRYKSYIENPDKYYQLKLLVDEYKFQLLADELWRINQFVWNEKYTTILVNSFREGMTVIEEYVDRNYNDLFIFTPRLDTLKSLYSCL</sequence>
<dbReference type="RefSeq" id="WP_193536248.1">
    <property type="nucleotide sequence ID" value="NZ_JADCLJ010000020.1"/>
</dbReference>
<evidence type="ECO:0000313" key="2">
    <source>
        <dbReference type="Proteomes" id="UP001516662"/>
    </source>
</evidence>